<comment type="subunit">
    <text evidence="5">Part of the 50S ribosomal subunit; part of the 5S rRNA/L5/L18/L25 subcomplex. Contacts the 5S rRNA. Binds to the 5S rRNA independently of L5 and L18.</text>
</comment>
<proteinExistence type="inferred from homology"/>
<organism evidence="8 9">
    <name type="scientific">Paralabilibaculum antarcticum</name>
    <dbReference type="NCBI Taxonomy" id="2912572"/>
    <lineage>
        <taxon>Bacteria</taxon>
        <taxon>Pseudomonadati</taxon>
        <taxon>Bacteroidota</taxon>
        <taxon>Bacteroidia</taxon>
        <taxon>Marinilabiliales</taxon>
        <taxon>Marinifilaceae</taxon>
        <taxon>Paralabilibaculum</taxon>
    </lineage>
</organism>
<dbReference type="CDD" id="cd00495">
    <property type="entry name" value="Ribosomal_L25_TL5_CTC"/>
    <property type="match status" value="1"/>
</dbReference>
<dbReference type="InterPro" id="IPR020057">
    <property type="entry name" value="Ribosomal_bL25_b-dom"/>
</dbReference>
<feature type="domain" description="Large ribosomal subunit protein bL25 L25" evidence="6">
    <location>
        <begin position="6"/>
        <end position="90"/>
    </location>
</feature>
<comment type="caution">
    <text evidence="8">The sequence shown here is derived from an EMBL/GenBank/DDBJ whole genome shotgun (WGS) entry which is preliminary data.</text>
</comment>
<evidence type="ECO:0000313" key="8">
    <source>
        <dbReference type="EMBL" id="MDE5418087.1"/>
    </source>
</evidence>
<dbReference type="SUPFAM" id="SSF50715">
    <property type="entry name" value="Ribosomal protein L25-like"/>
    <property type="match status" value="1"/>
</dbReference>
<evidence type="ECO:0000256" key="1">
    <source>
        <dbReference type="ARBA" id="ARBA00022730"/>
    </source>
</evidence>
<keyword evidence="3 5" id="KW-0689">Ribosomal protein</keyword>
<feature type="domain" description="Large ribosomal subunit protein bL25 beta" evidence="7">
    <location>
        <begin position="100"/>
        <end position="178"/>
    </location>
</feature>
<evidence type="ECO:0000259" key="6">
    <source>
        <dbReference type="Pfam" id="PF01386"/>
    </source>
</evidence>
<dbReference type="PANTHER" id="PTHR33284:SF1">
    <property type="entry name" value="RIBOSOMAL PROTEIN L25_GLN-TRNA SYNTHETASE, ANTI-CODON-BINDING DOMAIN-CONTAINING PROTEIN"/>
    <property type="match status" value="1"/>
</dbReference>
<evidence type="ECO:0000313" key="9">
    <source>
        <dbReference type="Proteomes" id="UP001528920"/>
    </source>
</evidence>
<sequence>MKTLELKGSLRTDLGKKATKALRKAELVPCELYGAGENIHFSVNERDLNKLLFTPETFIVKFDVEGKVFTSVMREVQFHSVTDKPLHVDFFQVTEDKAFEVEVPVKVEGFAKGIQAGGKLAIINRKLKVKALMADLPENLLVEVSDLGLGKSIQVGALDFENLELLNAKNAVVVQVKLTRAARAAANSGDAVEGAEAAAPAAE</sequence>
<dbReference type="EMBL" id="JAKJSC010000001">
    <property type="protein sequence ID" value="MDE5418087.1"/>
    <property type="molecule type" value="Genomic_DNA"/>
</dbReference>
<dbReference type="NCBIfam" id="TIGR00731">
    <property type="entry name" value="bL25_bact_ctc"/>
    <property type="match status" value="1"/>
</dbReference>
<dbReference type="PANTHER" id="PTHR33284">
    <property type="entry name" value="RIBOSOMAL PROTEIN L25/GLN-TRNA SYNTHETASE, ANTI-CODON-BINDING DOMAIN-CONTAINING PROTEIN"/>
    <property type="match status" value="1"/>
</dbReference>
<keyword evidence="1 5" id="KW-0699">rRNA-binding</keyword>
<dbReference type="Pfam" id="PF14693">
    <property type="entry name" value="Ribosomal_TL5_C"/>
    <property type="match status" value="1"/>
</dbReference>
<dbReference type="NCBIfam" id="NF004132">
    <property type="entry name" value="PRK05618.2-2"/>
    <property type="match status" value="1"/>
</dbReference>
<gene>
    <name evidence="5" type="primary">rplY</name>
    <name evidence="5" type="synonym">ctc</name>
    <name evidence="8" type="ORF">L3049_08705</name>
</gene>
<dbReference type="InterPro" id="IPR011035">
    <property type="entry name" value="Ribosomal_bL25/Gln-tRNA_synth"/>
</dbReference>
<evidence type="ECO:0000256" key="3">
    <source>
        <dbReference type="ARBA" id="ARBA00022980"/>
    </source>
</evidence>
<accession>A0ABT5VRM6</accession>
<dbReference type="InterPro" id="IPR037121">
    <property type="entry name" value="Ribosomal_bL25_C"/>
</dbReference>
<dbReference type="Pfam" id="PF01386">
    <property type="entry name" value="Ribosomal_L25p"/>
    <property type="match status" value="1"/>
</dbReference>
<evidence type="ECO:0000256" key="5">
    <source>
        <dbReference type="HAMAP-Rule" id="MF_01334"/>
    </source>
</evidence>
<dbReference type="InterPro" id="IPR001021">
    <property type="entry name" value="Ribosomal_bL25_long"/>
</dbReference>
<dbReference type="RefSeq" id="WP_275109422.1">
    <property type="nucleotide sequence ID" value="NZ_JAKJSC010000001.1"/>
</dbReference>
<dbReference type="InterPro" id="IPR020056">
    <property type="entry name" value="Rbsml_bL25/Gln-tRNA_synth_N"/>
</dbReference>
<protein>
    <recommendedName>
        <fullName evidence="5">Large ribosomal subunit protein bL25</fullName>
    </recommendedName>
    <alternativeName>
        <fullName evidence="5">General stress protein CTC</fullName>
    </alternativeName>
</protein>
<evidence type="ECO:0000256" key="4">
    <source>
        <dbReference type="ARBA" id="ARBA00023274"/>
    </source>
</evidence>
<dbReference type="Proteomes" id="UP001528920">
    <property type="component" value="Unassembled WGS sequence"/>
</dbReference>
<comment type="function">
    <text evidence="5">This is one of the proteins that binds to the 5S RNA in the ribosome where it forms part of the central protuberance.</text>
</comment>
<dbReference type="InterPro" id="IPR020930">
    <property type="entry name" value="Ribosomal_uL5_bac-type"/>
</dbReference>
<evidence type="ECO:0000256" key="2">
    <source>
        <dbReference type="ARBA" id="ARBA00022884"/>
    </source>
</evidence>
<keyword evidence="2 5" id="KW-0694">RNA-binding</keyword>
<name>A0ABT5VRM6_9BACT</name>
<dbReference type="GO" id="GO:0005840">
    <property type="term" value="C:ribosome"/>
    <property type="evidence" value="ECO:0007669"/>
    <property type="project" value="UniProtKB-KW"/>
</dbReference>
<dbReference type="HAMAP" id="MF_01334">
    <property type="entry name" value="Ribosomal_bL25_CTC"/>
    <property type="match status" value="1"/>
</dbReference>
<dbReference type="Gene3D" id="2.170.120.20">
    <property type="entry name" value="Ribosomal protein L25, beta domain"/>
    <property type="match status" value="1"/>
</dbReference>
<dbReference type="Gene3D" id="2.40.240.10">
    <property type="entry name" value="Ribosomal Protein L25, Chain P"/>
    <property type="match status" value="1"/>
</dbReference>
<keyword evidence="9" id="KW-1185">Reference proteome</keyword>
<dbReference type="InterPro" id="IPR029751">
    <property type="entry name" value="Ribosomal_L25_dom"/>
</dbReference>
<comment type="similarity">
    <text evidence="5">Belongs to the bacterial ribosomal protein bL25 family. CTC subfamily.</text>
</comment>
<keyword evidence="4 5" id="KW-0687">Ribonucleoprotein</keyword>
<evidence type="ECO:0000259" key="7">
    <source>
        <dbReference type="Pfam" id="PF14693"/>
    </source>
</evidence>
<reference evidence="8 9" key="1">
    <citation type="submission" date="2022-01" db="EMBL/GenBank/DDBJ databases">
        <title>Labilibaculum sp. nov, a marine bacterium isolated from Antarctica.</title>
        <authorList>
            <person name="Dai W."/>
        </authorList>
    </citation>
    <scope>NUCLEOTIDE SEQUENCE [LARGE SCALE GENOMIC DNA]</scope>
    <source>
        <strain evidence="8 9">DW002</strain>
    </source>
</reference>